<proteinExistence type="predicted"/>
<dbReference type="Pfam" id="PF00392">
    <property type="entry name" value="GntR"/>
    <property type="match status" value="1"/>
</dbReference>
<evidence type="ECO:0000259" key="4">
    <source>
        <dbReference type="PROSITE" id="PS50949"/>
    </source>
</evidence>
<gene>
    <name evidence="5" type="ORF">ACFOY1_09565</name>
</gene>
<dbReference type="PANTHER" id="PTHR43537">
    <property type="entry name" value="TRANSCRIPTIONAL REGULATOR, GNTR FAMILY"/>
    <property type="match status" value="1"/>
</dbReference>
<evidence type="ECO:0000313" key="5">
    <source>
        <dbReference type="EMBL" id="MFC4201200.1"/>
    </source>
</evidence>
<name>A0ABV8NW66_9BURK</name>
<dbReference type="Proteomes" id="UP001595848">
    <property type="component" value="Unassembled WGS sequence"/>
</dbReference>
<evidence type="ECO:0000256" key="3">
    <source>
        <dbReference type="ARBA" id="ARBA00023163"/>
    </source>
</evidence>
<dbReference type="EMBL" id="JBHSBV010000003">
    <property type="protein sequence ID" value="MFC4201200.1"/>
    <property type="molecule type" value="Genomic_DNA"/>
</dbReference>
<dbReference type="InterPro" id="IPR011711">
    <property type="entry name" value="GntR_C"/>
</dbReference>
<keyword evidence="2" id="KW-0238">DNA-binding</keyword>
<dbReference type="PANTHER" id="PTHR43537:SF45">
    <property type="entry name" value="GNTR FAMILY REGULATORY PROTEIN"/>
    <property type="match status" value="1"/>
</dbReference>
<comment type="caution">
    <text evidence="5">The sequence shown here is derived from an EMBL/GenBank/DDBJ whole genome shotgun (WGS) entry which is preliminary data.</text>
</comment>
<sequence length="228" mass="25813">MAQAAELDRYRQAAPQLYELLRDKIVSLQYLPGASLSRVQMSAEFRVSQTPVREALLRLAEDRLVDVFPQAATKVSLIDVRHAEETHFLRRAIELEIVRDLSLHPDPLLLGRLRAVLQRQAELRDGQSYGEFADADQQFHCLMYEAAGKLGLWKLVRSRSGHIDRLRNLHLPAAGKIARIVGDHTAILEAMERGEPEAAQQHLRTHLSGTLEYVGKIRADHPQYFAIA</sequence>
<reference evidence="6" key="1">
    <citation type="journal article" date="2019" name="Int. J. Syst. Evol. Microbiol.">
        <title>The Global Catalogue of Microorganisms (GCM) 10K type strain sequencing project: providing services to taxonomists for standard genome sequencing and annotation.</title>
        <authorList>
            <consortium name="The Broad Institute Genomics Platform"/>
            <consortium name="The Broad Institute Genome Sequencing Center for Infectious Disease"/>
            <person name="Wu L."/>
            <person name="Ma J."/>
        </authorList>
    </citation>
    <scope>NUCLEOTIDE SEQUENCE [LARGE SCALE GENOMIC DNA]</scope>
    <source>
        <strain evidence="6">LMG 24813</strain>
    </source>
</reference>
<accession>A0ABV8NW66</accession>
<organism evidence="5 6">
    <name type="scientific">Candidimonas humi</name>
    <dbReference type="NCBI Taxonomy" id="683355"/>
    <lineage>
        <taxon>Bacteria</taxon>
        <taxon>Pseudomonadati</taxon>
        <taxon>Pseudomonadota</taxon>
        <taxon>Betaproteobacteria</taxon>
        <taxon>Burkholderiales</taxon>
        <taxon>Alcaligenaceae</taxon>
        <taxon>Candidimonas</taxon>
    </lineage>
</organism>
<protein>
    <submittedName>
        <fullName evidence="5">GntR family transcriptional regulator</fullName>
    </submittedName>
</protein>
<keyword evidence="1" id="KW-0805">Transcription regulation</keyword>
<evidence type="ECO:0000313" key="6">
    <source>
        <dbReference type="Proteomes" id="UP001595848"/>
    </source>
</evidence>
<keyword evidence="3" id="KW-0804">Transcription</keyword>
<evidence type="ECO:0000256" key="1">
    <source>
        <dbReference type="ARBA" id="ARBA00023015"/>
    </source>
</evidence>
<dbReference type="RefSeq" id="WP_217963448.1">
    <property type="nucleotide sequence ID" value="NZ_JAHTBN010000002.1"/>
</dbReference>
<dbReference type="Pfam" id="PF07729">
    <property type="entry name" value="FCD"/>
    <property type="match status" value="1"/>
</dbReference>
<dbReference type="PROSITE" id="PS50949">
    <property type="entry name" value="HTH_GNTR"/>
    <property type="match status" value="1"/>
</dbReference>
<keyword evidence="6" id="KW-1185">Reference proteome</keyword>
<evidence type="ECO:0000256" key="2">
    <source>
        <dbReference type="ARBA" id="ARBA00023125"/>
    </source>
</evidence>
<dbReference type="SMART" id="SM00345">
    <property type="entry name" value="HTH_GNTR"/>
    <property type="match status" value="1"/>
</dbReference>
<dbReference type="SMART" id="SM00895">
    <property type="entry name" value="FCD"/>
    <property type="match status" value="1"/>
</dbReference>
<dbReference type="InterPro" id="IPR000524">
    <property type="entry name" value="Tscrpt_reg_HTH_GntR"/>
</dbReference>
<feature type="domain" description="HTH gntR-type" evidence="4">
    <location>
        <begin position="11"/>
        <end position="78"/>
    </location>
</feature>